<dbReference type="Proteomes" id="UP000300142">
    <property type="component" value="Unassembled WGS sequence"/>
</dbReference>
<reference evidence="2" key="1">
    <citation type="submission" date="2019-02" db="EMBL/GenBank/DDBJ databases">
        <title>Draft genome sequence of Sphaerospermopsis reniformis NIES-1949.</title>
        <authorList>
            <person name="Yamaguchi H."/>
            <person name="Suzuki S."/>
            <person name="Kawachi M."/>
        </authorList>
    </citation>
    <scope>NUCLEOTIDE SEQUENCE [LARGE SCALE GENOMIC DNA]</scope>
    <source>
        <strain evidence="2">NIES-1949</strain>
    </source>
</reference>
<accession>A0A480A7B7</accession>
<keyword evidence="2" id="KW-1185">Reference proteome</keyword>
<dbReference type="GO" id="GO:0016853">
    <property type="term" value="F:isomerase activity"/>
    <property type="evidence" value="ECO:0007669"/>
    <property type="project" value="UniProtKB-KW"/>
</dbReference>
<evidence type="ECO:0000313" key="1">
    <source>
        <dbReference type="EMBL" id="GCL39091.1"/>
    </source>
</evidence>
<comment type="caution">
    <text evidence="1">The sequence shown here is derived from an EMBL/GenBank/DDBJ whole genome shotgun (WGS) entry which is preliminary data.</text>
</comment>
<name>A0A480A7B7_9CYAN</name>
<keyword evidence="1" id="KW-0413">Isomerase</keyword>
<dbReference type="AlphaFoldDB" id="A0A480A7B7"/>
<dbReference type="EMBL" id="BJCE01000208">
    <property type="protein sequence ID" value="GCL39091.1"/>
    <property type="molecule type" value="Genomic_DNA"/>
</dbReference>
<proteinExistence type="predicted"/>
<evidence type="ECO:0000313" key="2">
    <source>
        <dbReference type="Proteomes" id="UP000300142"/>
    </source>
</evidence>
<organism evidence="1 2">
    <name type="scientific">Sphaerospermopsis reniformis</name>
    <dbReference type="NCBI Taxonomy" id="531300"/>
    <lineage>
        <taxon>Bacteria</taxon>
        <taxon>Bacillati</taxon>
        <taxon>Cyanobacteriota</taxon>
        <taxon>Cyanophyceae</taxon>
        <taxon>Nostocales</taxon>
        <taxon>Aphanizomenonaceae</taxon>
        <taxon>Sphaerospermopsis</taxon>
    </lineage>
</organism>
<gene>
    <name evidence="1" type="ORF">SR1949_42130</name>
</gene>
<sequence>MMDAKALWQRYQEWLYYHEGLAGMVSFCLFK</sequence>
<protein>
    <submittedName>
        <fullName evidence="1">Glucose-6-phosphate isomerase</fullName>
    </submittedName>
</protein>